<dbReference type="SMART" id="SM00388">
    <property type="entry name" value="HisKA"/>
    <property type="match status" value="1"/>
</dbReference>
<dbReference type="Pfam" id="PF00512">
    <property type="entry name" value="HisKA"/>
    <property type="match status" value="1"/>
</dbReference>
<dbReference type="PANTHER" id="PTHR43304:SF1">
    <property type="entry name" value="PAC DOMAIN-CONTAINING PROTEIN"/>
    <property type="match status" value="1"/>
</dbReference>
<evidence type="ECO:0000259" key="7">
    <source>
        <dbReference type="PROSITE" id="PS50109"/>
    </source>
</evidence>
<dbReference type="Proteomes" id="UP000321595">
    <property type="component" value="Chromosome"/>
</dbReference>
<feature type="domain" description="PAC" evidence="10">
    <location>
        <begin position="193"/>
        <end position="245"/>
    </location>
</feature>
<proteinExistence type="predicted"/>
<feature type="domain" description="Histidine kinase" evidence="7">
    <location>
        <begin position="524"/>
        <end position="746"/>
    </location>
</feature>
<evidence type="ECO:0000256" key="4">
    <source>
        <dbReference type="ARBA" id="ARBA00022679"/>
    </source>
</evidence>
<dbReference type="Pfam" id="PF00072">
    <property type="entry name" value="Response_reg"/>
    <property type="match status" value="1"/>
</dbReference>
<dbReference type="EC" id="2.7.13.3" evidence="2"/>
<dbReference type="FunFam" id="3.30.450.20:FF:000099">
    <property type="entry name" value="Sensory box sensor histidine kinase"/>
    <property type="match status" value="1"/>
</dbReference>
<sequence>MSSISGVQPGDLLNAIPDACAIIEDSGKILSTNSAWDALWAEHSDVSGKNYSDLLARVREQCPNFAKAIDQSSPLLTWCDLAHPDKHFEVTYSRLNPDSVFVTYKDLTEQTNSLRELEATRKKLNSIMQGESECIKTMDPDGQILEMNAGGFKILRATSEADVIGKSVFDFVFPADHGAYRRALELAQSGVLQFLDCRICDTQGENHWVRTSLSPILGEDGSVESIISITRDLSVERSLEASEQRFQHLADAMPFIVWTADSTGELDYANSYFYKFTGADSSLLPQRAWTSVIHPDDVPACLEAWENATRNRTHYKLEFRIKDRDGEYRWHFVRAVAQSEDSSLPPKWYGTGIDIHDNKLEKDRSDQLARDLVDTVAALTESEERFRIFSSASNDAIWDWQIGTQELWWNEGFLKLFGQLSPEEDVSAVSTWQARIHPDDREWVIDSIRKAINSTSPRWEAEYRFKKEGGEYALVKETGYIVRDGQGNALRMIGGMSDLTERRRLEDQVLRAQRLDSLGTLAGGIAHDLNNVFTPILFSTQLLREERDPDEVAKNVTLVESCARRGAQMVAQLLAFARGTEGRRIPLSLTSLLNDILRITRETFPKSISIRAHISSDLMPVEGDSSQLHQVLMNLCVNARDAMPSGGVLEIHAENLDVDEVYAGMTHEAHAGHYVRIEVKDNGTGMNPDVLEHLFEPFFTTKEVGKGTGLGLSTTHSIVKGHGGFVRVYSELGEGSTFHVYLPALLDTLSEVSEPFAPAELIPKGRGELILVVDDEPDIRLMVERTLQHFGYQVLLAEHGAEAVSVYANYFGKVSLVITDMAMPIMDGPSTIAALRAMDPNVKIIGSSGFANRAASSSDLDLKHFVPKPYSASTLLSVIRQVLDE</sequence>
<dbReference type="CDD" id="cd00130">
    <property type="entry name" value="PAS"/>
    <property type="match status" value="3"/>
</dbReference>
<dbReference type="Pfam" id="PF08448">
    <property type="entry name" value="PAS_4"/>
    <property type="match status" value="1"/>
</dbReference>
<comment type="catalytic activity">
    <reaction evidence="1">
        <text>ATP + protein L-histidine = ADP + protein N-phospho-L-histidine.</text>
        <dbReference type="EC" id="2.7.13.3"/>
    </reaction>
</comment>
<dbReference type="Gene3D" id="1.10.287.130">
    <property type="match status" value="1"/>
</dbReference>
<evidence type="ECO:0000259" key="10">
    <source>
        <dbReference type="PROSITE" id="PS50113"/>
    </source>
</evidence>
<evidence type="ECO:0000256" key="6">
    <source>
        <dbReference type="PROSITE-ProRule" id="PRU00169"/>
    </source>
</evidence>
<dbReference type="InterPro" id="IPR000700">
    <property type="entry name" value="PAS-assoc_C"/>
</dbReference>
<dbReference type="CDD" id="cd00082">
    <property type="entry name" value="HisKA"/>
    <property type="match status" value="1"/>
</dbReference>
<dbReference type="PROSITE" id="PS50110">
    <property type="entry name" value="RESPONSE_REGULATORY"/>
    <property type="match status" value="1"/>
</dbReference>
<dbReference type="GO" id="GO:0000155">
    <property type="term" value="F:phosphorelay sensor kinase activity"/>
    <property type="evidence" value="ECO:0007669"/>
    <property type="project" value="InterPro"/>
</dbReference>
<dbReference type="Pfam" id="PF02518">
    <property type="entry name" value="HATPase_c"/>
    <property type="match status" value="1"/>
</dbReference>
<dbReference type="Pfam" id="PF08447">
    <property type="entry name" value="PAS_3"/>
    <property type="match status" value="2"/>
</dbReference>
<dbReference type="InterPro" id="IPR003594">
    <property type="entry name" value="HATPase_dom"/>
</dbReference>
<dbReference type="EMBL" id="CP042467">
    <property type="protein sequence ID" value="QED26807.1"/>
    <property type="molecule type" value="Genomic_DNA"/>
</dbReference>
<dbReference type="Gene3D" id="3.40.50.2300">
    <property type="match status" value="1"/>
</dbReference>
<evidence type="ECO:0000256" key="3">
    <source>
        <dbReference type="ARBA" id="ARBA00022553"/>
    </source>
</evidence>
<evidence type="ECO:0000313" key="12">
    <source>
        <dbReference type="Proteomes" id="UP000321595"/>
    </source>
</evidence>
<dbReference type="SMART" id="SM00448">
    <property type="entry name" value="REC"/>
    <property type="match status" value="1"/>
</dbReference>
<reference evidence="11 12" key="1">
    <citation type="submission" date="2019-08" db="EMBL/GenBank/DDBJ databases">
        <authorList>
            <person name="Liang Q."/>
        </authorList>
    </citation>
    <scope>NUCLEOTIDE SEQUENCE [LARGE SCALE GENOMIC DNA]</scope>
    <source>
        <strain evidence="11 12">V1718</strain>
    </source>
</reference>
<dbReference type="SMART" id="SM00387">
    <property type="entry name" value="HATPase_c"/>
    <property type="match status" value="1"/>
</dbReference>
<dbReference type="InterPro" id="IPR036890">
    <property type="entry name" value="HATPase_C_sf"/>
</dbReference>
<evidence type="ECO:0000256" key="2">
    <source>
        <dbReference type="ARBA" id="ARBA00012438"/>
    </source>
</evidence>
<keyword evidence="5" id="KW-0418">Kinase</keyword>
<dbReference type="InterPro" id="IPR052162">
    <property type="entry name" value="Sensor_kinase/Photoreceptor"/>
</dbReference>
<evidence type="ECO:0000259" key="8">
    <source>
        <dbReference type="PROSITE" id="PS50110"/>
    </source>
</evidence>
<dbReference type="InterPro" id="IPR001789">
    <property type="entry name" value="Sig_transdc_resp-reg_receiver"/>
</dbReference>
<dbReference type="InterPro" id="IPR036097">
    <property type="entry name" value="HisK_dim/P_sf"/>
</dbReference>
<feature type="domain" description="PAC" evidence="10">
    <location>
        <begin position="459"/>
        <end position="511"/>
    </location>
</feature>
<dbReference type="InterPro" id="IPR003661">
    <property type="entry name" value="HisK_dim/P_dom"/>
</dbReference>
<feature type="domain" description="Response regulatory" evidence="8">
    <location>
        <begin position="769"/>
        <end position="883"/>
    </location>
</feature>
<dbReference type="InterPro" id="IPR011006">
    <property type="entry name" value="CheY-like_superfamily"/>
</dbReference>
<dbReference type="Gene3D" id="3.30.450.20">
    <property type="entry name" value="PAS domain"/>
    <property type="match status" value="4"/>
</dbReference>
<dbReference type="KEGG" id="bbae:FRD01_06040"/>
<organism evidence="11 12">
    <name type="scientific">Microvenator marinus</name>
    <dbReference type="NCBI Taxonomy" id="2600177"/>
    <lineage>
        <taxon>Bacteria</taxon>
        <taxon>Deltaproteobacteria</taxon>
        <taxon>Bradymonadales</taxon>
        <taxon>Microvenatoraceae</taxon>
        <taxon>Microvenator</taxon>
    </lineage>
</organism>
<dbReference type="PROSITE" id="PS50109">
    <property type="entry name" value="HIS_KIN"/>
    <property type="match status" value="1"/>
</dbReference>
<feature type="modified residue" description="4-aspartylphosphate" evidence="6">
    <location>
        <position position="820"/>
    </location>
</feature>
<dbReference type="SUPFAM" id="SSF55785">
    <property type="entry name" value="PYP-like sensor domain (PAS domain)"/>
    <property type="match status" value="3"/>
</dbReference>
<dbReference type="InterPro" id="IPR005467">
    <property type="entry name" value="His_kinase_dom"/>
</dbReference>
<dbReference type="SUPFAM" id="SSF55874">
    <property type="entry name" value="ATPase domain of HSP90 chaperone/DNA topoisomerase II/histidine kinase"/>
    <property type="match status" value="1"/>
</dbReference>
<dbReference type="InterPro" id="IPR013656">
    <property type="entry name" value="PAS_4"/>
</dbReference>
<protein>
    <recommendedName>
        <fullName evidence="2">histidine kinase</fullName>
        <ecNumber evidence="2">2.7.13.3</ecNumber>
    </recommendedName>
</protein>
<dbReference type="PANTHER" id="PTHR43304">
    <property type="entry name" value="PHYTOCHROME-LIKE PROTEIN CPH1"/>
    <property type="match status" value="1"/>
</dbReference>
<dbReference type="SUPFAM" id="SSF47384">
    <property type="entry name" value="Homodimeric domain of signal transducing histidine kinase"/>
    <property type="match status" value="1"/>
</dbReference>
<dbReference type="AlphaFoldDB" id="A0A5B8XNT5"/>
<name>A0A5B8XNT5_9DELT</name>
<keyword evidence="12" id="KW-1185">Reference proteome</keyword>
<dbReference type="NCBIfam" id="TIGR00229">
    <property type="entry name" value="sensory_box"/>
    <property type="match status" value="3"/>
</dbReference>
<evidence type="ECO:0000313" key="11">
    <source>
        <dbReference type="EMBL" id="QED26807.1"/>
    </source>
</evidence>
<dbReference type="PROSITE" id="PS50112">
    <property type="entry name" value="PAS"/>
    <property type="match status" value="1"/>
</dbReference>
<feature type="domain" description="PAS" evidence="9">
    <location>
        <begin position="242"/>
        <end position="312"/>
    </location>
</feature>
<gene>
    <name evidence="11" type="ORF">FRD01_06040</name>
</gene>
<dbReference type="PROSITE" id="PS50113">
    <property type="entry name" value="PAC"/>
    <property type="match status" value="2"/>
</dbReference>
<accession>A0A5B8XNT5</accession>
<keyword evidence="4" id="KW-0808">Transferase</keyword>
<dbReference type="Gene3D" id="3.30.565.10">
    <property type="entry name" value="Histidine kinase-like ATPase, C-terminal domain"/>
    <property type="match status" value="1"/>
</dbReference>
<dbReference type="SMART" id="SM00086">
    <property type="entry name" value="PAC"/>
    <property type="match status" value="3"/>
</dbReference>
<dbReference type="CDD" id="cd17546">
    <property type="entry name" value="REC_hyHK_CKI1_RcsC-like"/>
    <property type="match status" value="1"/>
</dbReference>
<evidence type="ECO:0000256" key="1">
    <source>
        <dbReference type="ARBA" id="ARBA00000085"/>
    </source>
</evidence>
<dbReference type="InterPro" id="IPR013655">
    <property type="entry name" value="PAS_fold_3"/>
</dbReference>
<dbReference type="OrthoDB" id="5499652at2"/>
<dbReference type="InterPro" id="IPR000014">
    <property type="entry name" value="PAS"/>
</dbReference>
<dbReference type="InterPro" id="IPR035965">
    <property type="entry name" value="PAS-like_dom_sf"/>
</dbReference>
<dbReference type="SUPFAM" id="SSF52172">
    <property type="entry name" value="CheY-like"/>
    <property type="match status" value="1"/>
</dbReference>
<dbReference type="PRINTS" id="PR00344">
    <property type="entry name" value="BCTRLSENSOR"/>
</dbReference>
<dbReference type="SMART" id="SM00091">
    <property type="entry name" value="PAS"/>
    <property type="match status" value="4"/>
</dbReference>
<evidence type="ECO:0000259" key="9">
    <source>
        <dbReference type="PROSITE" id="PS50112"/>
    </source>
</evidence>
<dbReference type="InterPro" id="IPR004358">
    <property type="entry name" value="Sig_transdc_His_kin-like_C"/>
</dbReference>
<keyword evidence="3 6" id="KW-0597">Phosphoprotein</keyword>
<dbReference type="RefSeq" id="WP_146958492.1">
    <property type="nucleotide sequence ID" value="NZ_CP042467.1"/>
</dbReference>
<dbReference type="InterPro" id="IPR001610">
    <property type="entry name" value="PAC"/>
</dbReference>
<evidence type="ECO:0000256" key="5">
    <source>
        <dbReference type="ARBA" id="ARBA00022777"/>
    </source>
</evidence>